<evidence type="ECO:0000256" key="2">
    <source>
        <dbReference type="ARBA" id="ARBA00034247"/>
    </source>
</evidence>
<protein>
    <recommendedName>
        <fullName evidence="1">diguanylate cyclase</fullName>
        <ecNumber evidence="1">2.7.7.65</ecNumber>
    </recommendedName>
</protein>
<dbReference type="EMBL" id="DTHO01000049">
    <property type="protein sequence ID" value="HGG99684.1"/>
    <property type="molecule type" value="Genomic_DNA"/>
</dbReference>
<dbReference type="PANTHER" id="PTHR45138:SF9">
    <property type="entry name" value="DIGUANYLATE CYCLASE DGCM-RELATED"/>
    <property type="match status" value="1"/>
</dbReference>
<dbReference type="Pfam" id="PF00990">
    <property type="entry name" value="GGDEF"/>
    <property type="match status" value="1"/>
</dbReference>
<dbReference type="InterPro" id="IPR000160">
    <property type="entry name" value="GGDEF_dom"/>
</dbReference>
<feature type="domain" description="GGDEF" evidence="3">
    <location>
        <begin position="139"/>
        <end position="252"/>
    </location>
</feature>
<dbReference type="CDD" id="cd01949">
    <property type="entry name" value="GGDEF"/>
    <property type="match status" value="1"/>
</dbReference>
<dbReference type="InterPro" id="IPR050469">
    <property type="entry name" value="Diguanylate_Cyclase"/>
</dbReference>
<evidence type="ECO:0000259" key="3">
    <source>
        <dbReference type="PROSITE" id="PS50887"/>
    </source>
</evidence>
<evidence type="ECO:0000313" key="4">
    <source>
        <dbReference type="EMBL" id="HGG99684.1"/>
    </source>
</evidence>
<dbReference type="NCBIfam" id="TIGR00254">
    <property type="entry name" value="GGDEF"/>
    <property type="match status" value="1"/>
</dbReference>
<reference evidence="4" key="1">
    <citation type="journal article" date="2020" name="mSystems">
        <title>Genome- and Community-Level Interaction Insights into Carbon Utilization and Element Cycling Functions of Hydrothermarchaeota in Hydrothermal Sediment.</title>
        <authorList>
            <person name="Zhou Z."/>
            <person name="Liu Y."/>
            <person name="Xu W."/>
            <person name="Pan J."/>
            <person name="Luo Z.H."/>
            <person name="Li M."/>
        </authorList>
    </citation>
    <scope>NUCLEOTIDE SEQUENCE [LARGE SCALE GENOMIC DNA]</scope>
    <source>
        <strain evidence="4">SpSt-788</strain>
    </source>
</reference>
<accession>A0A7C4ELE6</accession>
<dbReference type="EC" id="2.7.7.65" evidence="1"/>
<dbReference type="PANTHER" id="PTHR45138">
    <property type="entry name" value="REGULATORY COMPONENTS OF SENSORY TRANSDUCTION SYSTEM"/>
    <property type="match status" value="1"/>
</dbReference>
<comment type="caution">
    <text evidence="4">The sequence shown here is derived from an EMBL/GenBank/DDBJ whole genome shotgun (WGS) entry which is preliminary data.</text>
</comment>
<dbReference type="Gene3D" id="3.30.70.270">
    <property type="match status" value="1"/>
</dbReference>
<proteinExistence type="predicted"/>
<evidence type="ECO:0000256" key="1">
    <source>
        <dbReference type="ARBA" id="ARBA00012528"/>
    </source>
</evidence>
<organism evidence="4">
    <name type="scientific">Thermodesulfovibrio aggregans</name>
    <dbReference type="NCBI Taxonomy" id="86166"/>
    <lineage>
        <taxon>Bacteria</taxon>
        <taxon>Pseudomonadati</taxon>
        <taxon>Nitrospirota</taxon>
        <taxon>Thermodesulfovibrionia</taxon>
        <taxon>Thermodesulfovibrionales</taxon>
        <taxon>Thermodesulfovibrionaceae</taxon>
        <taxon>Thermodesulfovibrio</taxon>
    </lineage>
</organism>
<dbReference type="GO" id="GO:0052621">
    <property type="term" value="F:diguanylate cyclase activity"/>
    <property type="evidence" value="ECO:0007669"/>
    <property type="project" value="UniProtKB-EC"/>
</dbReference>
<gene>
    <name evidence="4" type="ORF">ENV75_04460</name>
</gene>
<sequence length="252" mass="29138">MMNIETEELKNLIPSIIVDNYYNVVALNSTAEKIVGDVKGEKCYKILYGFNSPCYQRNIICPVYHKESRIDTINLDFESYLRSYGSIPMGGLFYESFINITKMELIRSAIMDPLTNLYNKRFMENFLDKTFNFWKRYRQIFSVIYIDINNLKEINKEFGHLNSDEAIIKVSSCLKIGIRASDVAGRLDDDEFLVVLPRTAINETKGVAQRINKCIDEIRFIKKISVSIGITEAIDTDENYKEVLERAKKSSL</sequence>
<dbReference type="InterPro" id="IPR043128">
    <property type="entry name" value="Rev_trsase/Diguanyl_cyclase"/>
</dbReference>
<dbReference type="InterPro" id="IPR029787">
    <property type="entry name" value="Nucleotide_cyclase"/>
</dbReference>
<name>A0A7C4ELE6_9BACT</name>
<dbReference type="AlphaFoldDB" id="A0A7C4ELE6"/>
<dbReference type="PROSITE" id="PS50887">
    <property type="entry name" value="GGDEF"/>
    <property type="match status" value="1"/>
</dbReference>
<dbReference type="SMART" id="SM00267">
    <property type="entry name" value="GGDEF"/>
    <property type="match status" value="1"/>
</dbReference>
<comment type="catalytic activity">
    <reaction evidence="2">
        <text>2 GTP = 3',3'-c-di-GMP + 2 diphosphate</text>
        <dbReference type="Rhea" id="RHEA:24898"/>
        <dbReference type="ChEBI" id="CHEBI:33019"/>
        <dbReference type="ChEBI" id="CHEBI:37565"/>
        <dbReference type="ChEBI" id="CHEBI:58805"/>
        <dbReference type="EC" id="2.7.7.65"/>
    </reaction>
</comment>
<dbReference type="SUPFAM" id="SSF55073">
    <property type="entry name" value="Nucleotide cyclase"/>
    <property type="match status" value="1"/>
</dbReference>